<dbReference type="InParanoid" id="A7RTI4"/>
<comment type="cofactor">
    <cofactor evidence="1">
        <name>Mg(2+)</name>
        <dbReference type="ChEBI" id="CHEBI:18420"/>
    </cofactor>
</comment>
<protein>
    <submittedName>
        <fullName evidence="13">Uncharacterized protein</fullName>
    </submittedName>
</protein>
<dbReference type="FunFam" id="1.10.150.20:FF:000180">
    <property type="entry name" value="DNA repair enzyme"/>
    <property type="match status" value="1"/>
</dbReference>
<keyword evidence="5" id="KW-0255">Endonuclease</keyword>
<dbReference type="InterPro" id="IPR008918">
    <property type="entry name" value="HhH2"/>
</dbReference>
<dbReference type="InterPro" id="IPR019974">
    <property type="entry name" value="XPG_CS"/>
</dbReference>
<dbReference type="PhylomeDB" id="A7RTI4"/>
<feature type="domain" description="XPG N-terminal" evidence="12">
    <location>
        <begin position="1"/>
        <end position="98"/>
    </location>
</feature>
<keyword evidence="8" id="KW-0234">DNA repair</keyword>
<evidence type="ECO:0000313" key="13">
    <source>
        <dbReference type="EMBL" id="EDO45269.1"/>
    </source>
</evidence>
<proteinExistence type="inferred from homology"/>
<dbReference type="EMBL" id="DS469537">
    <property type="protein sequence ID" value="EDO45269.1"/>
    <property type="molecule type" value="Genomic_DNA"/>
</dbReference>
<dbReference type="InterPro" id="IPR029060">
    <property type="entry name" value="PIN-like_dom_sf"/>
</dbReference>
<comment type="similarity">
    <text evidence="3">Belongs to the XPG/RAD2 endonuclease family. XPG subfamily.</text>
</comment>
<dbReference type="GO" id="GO:0046872">
    <property type="term" value="F:metal ion binding"/>
    <property type="evidence" value="ECO:0007669"/>
    <property type="project" value="UniProtKB-KW"/>
</dbReference>
<dbReference type="GO" id="GO:0005634">
    <property type="term" value="C:nucleus"/>
    <property type="evidence" value="ECO:0007669"/>
    <property type="project" value="UniProtKB-SubCell"/>
</dbReference>
<organism evidence="13 14">
    <name type="scientific">Nematostella vectensis</name>
    <name type="common">Starlet sea anemone</name>
    <dbReference type="NCBI Taxonomy" id="45351"/>
    <lineage>
        <taxon>Eukaryota</taxon>
        <taxon>Metazoa</taxon>
        <taxon>Cnidaria</taxon>
        <taxon>Anthozoa</taxon>
        <taxon>Hexacorallia</taxon>
        <taxon>Actiniaria</taxon>
        <taxon>Edwardsiidae</taxon>
        <taxon>Nematostella</taxon>
    </lineage>
</organism>
<feature type="coiled-coil region" evidence="10">
    <location>
        <begin position="93"/>
        <end position="120"/>
    </location>
</feature>
<dbReference type="STRING" id="45351.A7RTI4"/>
<comment type="subcellular location">
    <subcellularLocation>
        <location evidence="2">Nucleus</location>
    </subcellularLocation>
</comment>
<dbReference type="InterPro" id="IPR006085">
    <property type="entry name" value="XPG_DNA_repair_N"/>
</dbReference>
<dbReference type="FunFam" id="3.40.50.1010:FF:000147">
    <property type="entry name" value="Predicted protein"/>
    <property type="match status" value="1"/>
</dbReference>
<evidence type="ECO:0000256" key="10">
    <source>
        <dbReference type="SAM" id="Coils"/>
    </source>
</evidence>
<keyword evidence="10" id="KW-0175">Coiled coil</keyword>
<accession>A7RTI4</accession>
<sequence>MGVKGLWQLLEPVGKPVTLESLQGKVLAVDASILMNQAIKGMRDGSGNPVPNAHLFVLFHRLCKLLFYRVKPVFVFDGGVPVLKKKTLVRAYLEEMQTNLNREQRTLQSERARQARASAEVSTEMLNESQELLRLFGVPFLVSPMEAEAQCAFLDMTGQTDGTITDDSDVFLFGGRRVYKNIFNQNKHAECYTCEDIDKGLALSRSKMIKLAFVTGSDYTEGIQGLGAVSAMEVLHEFSQDGFAALKELR</sequence>
<evidence type="ECO:0000256" key="1">
    <source>
        <dbReference type="ARBA" id="ARBA00001946"/>
    </source>
</evidence>
<dbReference type="PANTHER" id="PTHR16171:SF7">
    <property type="entry name" value="DNA REPAIR PROTEIN RAD2"/>
    <property type="match status" value="1"/>
</dbReference>
<dbReference type="PRINTS" id="PR00066">
    <property type="entry name" value="XRODRMPGMNTG"/>
</dbReference>
<dbReference type="InterPro" id="IPR001044">
    <property type="entry name" value="XPG/Rad2_eukaryotes"/>
</dbReference>
<dbReference type="PRINTS" id="PR00853">
    <property type="entry name" value="XPGRADSUPER"/>
</dbReference>
<keyword evidence="9" id="KW-0539">Nucleus</keyword>
<reference evidence="13 14" key="1">
    <citation type="journal article" date="2007" name="Science">
        <title>Sea anemone genome reveals ancestral eumetazoan gene repertoire and genomic organization.</title>
        <authorList>
            <person name="Putnam N.H."/>
            <person name="Srivastava M."/>
            <person name="Hellsten U."/>
            <person name="Dirks B."/>
            <person name="Chapman J."/>
            <person name="Salamov A."/>
            <person name="Terry A."/>
            <person name="Shapiro H."/>
            <person name="Lindquist E."/>
            <person name="Kapitonov V.V."/>
            <person name="Jurka J."/>
            <person name="Genikhovich G."/>
            <person name="Grigoriev I.V."/>
            <person name="Lucas S.M."/>
            <person name="Steele R.E."/>
            <person name="Finnerty J.R."/>
            <person name="Technau U."/>
            <person name="Martindale M.Q."/>
            <person name="Rokhsar D.S."/>
        </authorList>
    </citation>
    <scope>NUCLEOTIDE SEQUENCE [LARGE SCALE GENOMIC DNA]</scope>
    <source>
        <strain evidence="14">CH2 X CH6</strain>
    </source>
</reference>
<dbReference type="PROSITE" id="PS00841">
    <property type="entry name" value="XPG_1"/>
    <property type="match status" value="1"/>
</dbReference>
<dbReference type="SMART" id="SM00485">
    <property type="entry name" value="XPGN"/>
    <property type="match status" value="1"/>
</dbReference>
<evidence type="ECO:0000256" key="2">
    <source>
        <dbReference type="ARBA" id="ARBA00004123"/>
    </source>
</evidence>
<dbReference type="Gene3D" id="3.40.50.1010">
    <property type="entry name" value="5'-nuclease"/>
    <property type="match status" value="1"/>
</dbReference>
<dbReference type="AlphaFoldDB" id="A7RTI4"/>
<name>A7RTI4_NEMVE</name>
<dbReference type="HOGENOM" id="CLU_082853_0_0_1"/>
<dbReference type="SMART" id="SM00484">
    <property type="entry name" value="XPGI"/>
    <property type="match status" value="1"/>
</dbReference>
<dbReference type="GO" id="GO:0003697">
    <property type="term" value="F:single-stranded DNA binding"/>
    <property type="evidence" value="ECO:0007669"/>
    <property type="project" value="InterPro"/>
</dbReference>
<feature type="domain" description="XPG-I" evidence="11">
    <location>
        <begin position="134"/>
        <end position="203"/>
    </location>
</feature>
<dbReference type="OMA" id="KESADCK"/>
<keyword evidence="14" id="KW-1185">Reference proteome</keyword>
<dbReference type="SMART" id="SM00279">
    <property type="entry name" value="HhH2"/>
    <property type="match status" value="1"/>
</dbReference>
<evidence type="ECO:0000256" key="3">
    <source>
        <dbReference type="ARBA" id="ARBA00005283"/>
    </source>
</evidence>
<gene>
    <name evidence="13" type="ORF">NEMVEDRAFT_v1g92816</name>
</gene>
<dbReference type="GO" id="GO:0000724">
    <property type="term" value="P:double-strand break repair via homologous recombination"/>
    <property type="evidence" value="ECO:0000318"/>
    <property type="project" value="GO_Central"/>
</dbReference>
<dbReference type="Pfam" id="PF00752">
    <property type="entry name" value="XPG_N"/>
    <property type="match status" value="1"/>
</dbReference>
<dbReference type="PANTHER" id="PTHR16171">
    <property type="entry name" value="DNA REPAIR PROTEIN COMPLEMENTING XP-G CELLS-RELATED"/>
    <property type="match status" value="1"/>
</dbReference>
<evidence type="ECO:0000256" key="4">
    <source>
        <dbReference type="ARBA" id="ARBA00022723"/>
    </source>
</evidence>
<evidence type="ECO:0000256" key="9">
    <source>
        <dbReference type="ARBA" id="ARBA00023242"/>
    </source>
</evidence>
<keyword evidence="6" id="KW-0227">DNA damage</keyword>
<keyword evidence="7" id="KW-0460">Magnesium</keyword>
<dbReference type="eggNOG" id="KOG2520">
    <property type="taxonomic scope" value="Eukaryota"/>
</dbReference>
<evidence type="ECO:0000256" key="5">
    <source>
        <dbReference type="ARBA" id="ARBA00022759"/>
    </source>
</evidence>
<dbReference type="InterPro" id="IPR006086">
    <property type="entry name" value="XPG-I_dom"/>
</dbReference>
<dbReference type="Proteomes" id="UP000001593">
    <property type="component" value="Unassembled WGS sequence"/>
</dbReference>
<keyword evidence="5" id="KW-0540">Nuclease</keyword>
<dbReference type="Pfam" id="PF00867">
    <property type="entry name" value="XPG_I"/>
    <property type="match status" value="1"/>
</dbReference>
<evidence type="ECO:0000256" key="8">
    <source>
        <dbReference type="ARBA" id="ARBA00023204"/>
    </source>
</evidence>
<evidence type="ECO:0000256" key="7">
    <source>
        <dbReference type="ARBA" id="ARBA00022842"/>
    </source>
</evidence>
<dbReference type="InterPro" id="IPR006084">
    <property type="entry name" value="XPG/Rad2"/>
</dbReference>
<dbReference type="GO" id="GO:0017108">
    <property type="term" value="F:5'-flap endonuclease activity"/>
    <property type="evidence" value="ECO:0000318"/>
    <property type="project" value="GO_Central"/>
</dbReference>
<evidence type="ECO:0000256" key="6">
    <source>
        <dbReference type="ARBA" id="ARBA00022763"/>
    </source>
</evidence>
<dbReference type="CDD" id="cd09868">
    <property type="entry name" value="PIN_XPG_RAD2"/>
    <property type="match status" value="1"/>
</dbReference>
<dbReference type="Gene3D" id="1.10.150.20">
    <property type="entry name" value="5' to 3' exonuclease, C-terminal subdomain"/>
    <property type="match status" value="1"/>
</dbReference>
<dbReference type="GO" id="GO:0006289">
    <property type="term" value="P:nucleotide-excision repair"/>
    <property type="evidence" value="ECO:0007669"/>
    <property type="project" value="InterPro"/>
</dbReference>
<evidence type="ECO:0000259" key="12">
    <source>
        <dbReference type="SMART" id="SM00485"/>
    </source>
</evidence>
<evidence type="ECO:0000259" key="11">
    <source>
        <dbReference type="SMART" id="SM00484"/>
    </source>
</evidence>
<keyword evidence="4" id="KW-0479">Metal-binding</keyword>
<dbReference type="SUPFAM" id="SSF88723">
    <property type="entry name" value="PIN domain-like"/>
    <property type="match status" value="1"/>
</dbReference>
<keyword evidence="5" id="KW-0378">Hydrolase</keyword>
<evidence type="ECO:0000313" key="14">
    <source>
        <dbReference type="Proteomes" id="UP000001593"/>
    </source>
</evidence>